<sequence>MKFSFHVNPYAWTDSESRIMPGFPVSQFPQAWLISCTHETCPLTIPESKFETGNNMSLISAGYPLQVPSSTNMRTFDCSGGCVESIINAEPVISESIKRSTWCRLNENYETDVQGSHLNGMHEDTEELDALLCTDDEDEETSTGHSPSDMTQYQRKEVKDNAKITKAVTPNKRRRLDRVHDPSLMDTASSGKAWKYEDDAESSSIKVSGPSIVNKPMRNKRIREKMGILRTMIPGGKGKNAAVVLDETIRCLKSLKLKAKALGATATEHR</sequence>
<dbReference type="Proteomes" id="UP001234297">
    <property type="component" value="Chromosome 4"/>
</dbReference>
<name>A0ACC2KDM4_PERAE</name>
<protein>
    <submittedName>
        <fullName evidence="1">Uncharacterized protein</fullName>
    </submittedName>
</protein>
<evidence type="ECO:0000313" key="2">
    <source>
        <dbReference type="Proteomes" id="UP001234297"/>
    </source>
</evidence>
<accession>A0ACC2KDM4</accession>
<evidence type="ECO:0000313" key="1">
    <source>
        <dbReference type="EMBL" id="KAJ8619064.1"/>
    </source>
</evidence>
<comment type="caution">
    <text evidence="1">The sequence shown here is derived from an EMBL/GenBank/DDBJ whole genome shotgun (WGS) entry which is preliminary data.</text>
</comment>
<keyword evidence="2" id="KW-1185">Reference proteome</keyword>
<gene>
    <name evidence="1" type="ORF">MRB53_015250</name>
</gene>
<proteinExistence type="predicted"/>
<reference evidence="1 2" key="1">
    <citation type="journal article" date="2022" name="Hortic Res">
        <title>A haplotype resolved chromosomal level avocado genome allows analysis of novel avocado genes.</title>
        <authorList>
            <person name="Nath O."/>
            <person name="Fletcher S.J."/>
            <person name="Hayward A."/>
            <person name="Shaw L.M."/>
            <person name="Masouleh A.K."/>
            <person name="Furtado A."/>
            <person name="Henry R.J."/>
            <person name="Mitter N."/>
        </authorList>
    </citation>
    <scope>NUCLEOTIDE SEQUENCE [LARGE SCALE GENOMIC DNA]</scope>
    <source>
        <strain evidence="2">cv. Hass</strain>
    </source>
</reference>
<dbReference type="EMBL" id="CM056812">
    <property type="protein sequence ID" value="KAJ8619064.1"/>
    <property type="molecule type" value="Genomic_DNA"/>
</dbReference>
<organism evidence="1 2">
    <name type="scientific">Persea americana</name>
    <name type="common">Avocado</name>
    <dbReference type="NCBI Taxonomy" id="3435"/>
    <lineage>
        <taxon>Eukaryota</taxon>
        <taxon>Viridiplantae</taxon>
        <taxon>Streptophyta</taxon>
        <taxon>Embryophyta</taxon>
        <taxon>Tracheophyta</taxon>
        <taxon>Spermatophyta</taxon>
        <taxon>Magnoliopsida</taxon>
        <taxon>Magnoliidae</taxon>
        <taxon>Laurales</taxon>
        <taxon>Lauraceae</taxon>
        <taxon>Persea</taxon>
    </lineage>
</organism>